<gene>
    <name evidence="2" type="ORF">HLH33_02465</name>
</gene>
<name>A0A7W4FCE9_GLUDI</name>
<accession>A0A7W4FCE9</accession>
<proteinExistence type="predicted"/>
<dbReference type="AlphaFoldDB" id="A0A7W4FCE9"/>
<organism evidence="2 3">
    <name type="scientific">Gluconacetobacter diazotrophicus</name>
    <name type="common">Acetobacter diazotrophicus</name>
    <dbReference type="NCBI Taxonomy" id="33996"/>
    <lineage>
        <taxon>Bacteria</taxon>
        <taxon>Pseudomonadati</taxon>
        <taxon>Pseudomonadota</taxon>
        <taxon>Alphaproteobacteria</taxon>
        <taxon>Acetobacterales</taxon>
        <taxon>Acetobacteraceae</taxon>
        <taxon>Gluconacetobacter</taxon>
    </lineage>
</organism>
<reference evidence="2 3" key="1">
    <citation type="submission" date="2020-04" db="EMBL/GenBank/DDBJ databases">
        <title>Description of novel Gluconacetobacter.</title>
        <authorList>
            <person name="Sombolestani A."/>
        </authorList>
    </citation>
    <scope>NUCLEOTIDE SEQUENCE [LARGE SCALE GENOMIC DNA]</scope>
    <source>
        <strain evidence="2 3">LMG 7603</strain>
    </source>
</reference>
<keyword evidence="1" id="KW-1133">Transmembrane helix</keyword>
<dbReference type="Proteomes" id="UP000550787">
    <property type="component" value="Unassembled WGS sequence"/>
</dbReference>
<keyword evidence="1" id="KW-0472">Membrane</keyword>
<dbReference type="EMBL" id="JABEQG010000002">
    <property type="protein sequence ID" value="MBB2155181.1"/>
    <property type="molecule type" value="Genomic_DNA"/>
</dbReference>
<evidence type="ECO:0000313" key="3">
    <source>
        <dbReference type="Proteomes" id="UP000550787"/>
    </source>
</evidence>
<comment type="caution">
    <text evidence="2">The sequence shown here is derived from an EMBL/GenBank/DDBJ whole genome shotgun (WGS) entry which is preliminary data.</text>
</comment>
<protein>
    <submittedName>
        <fullName evidence="2">Uncharacterized protein</fullName>
    </submittedName>
</protein>
<sequence length="56" mass="6097">MPPSRRRDVTGGTLHVVLAFLLGGLFTQVLAVAVMGARARERRQEIEDRLGEPPGV</sequence>
<evidence type="ECO:0000313" key="2">
    <source>
        <dbReference type="EMBL" id="MBB2155181.1"/>
    </source>
</evidence>
<feature type="transmembrane region" description="Helical" evidence="1">
    <location>
        <begin position="12"/>
        <end position="34"/>
    </location>
</feature>
<dbReference type="RefSeq" id="WP_183115353.1">
    <property type="nucleotide sequence ID" value="NZ_JABEQG010000002.1"/>
</dbReference>
<evidence type="ECO:0000256" key="1">
    <source>
        <dbReference type="SAM" id="Phobius"/>
    </source>
</evidence>
<keyword evidence="1" id="KW-0812">Transmembrane</keyword>